<feature type="region of interest" description="Disordered" evidence="1">
    <location>
        <begin position="135"/>
        <end position="180"/>
    </location>
</feature>
<name>A0A7X6B1T0_STRMQ</name>
<dbReference type="RefSeq" id="WP_167505168.1">
    <property type="nucleotide sequence ID" value="NZ_JAALLH010000002.1"/>
</dbReference>
<dbReference type="AlphaFoldDB" id="A0A7X6B1T0"/>
<reference evidence="2 3" key="1">
    <citation type="submission" date="2020-02" db="EMBL/GenBank/DDBJ databases">
        <title>Streptomyces malaysiensis DSM14702 (JHCC583434, PFL_A843) Genome sequencing and assembly.</title>
        <authorList>
            <person name="Samborskyy M."/>
        </authorList>
    </citation>
    <scope>NUCLEOTIDE SEQUENCE [LARGE SCALE GENOMIC DNA]</scope>
    <source>
        <strain evidence="2 3">DSM 14702</strain>
    </source>
</reference>
<dbReference type="EMBL" id="JAALLH010000002">
    <property type="protein sequence ID" value="NIY70205.1"/>
    <property type="molecule type" value="Genomic_DNA"/>
</dbReference>
<accession>A0A7X6B1T0</accession>
<keyword evidence="2" id="KW-0449">Lipoprotein</keyword>
<evidence type="ECO:0000313" key="3">
    <source>
        <dbReference type="Proteomes" id="UP000536624"/>
    </source>
</evidence>
<sequence length="180" mass="18583">MSLALRATAVCAGLLFLAGCGGNDQAHGARHEQKKISPATKEFAEPGTPAPLAKLADAIGCKATVITEADELRQGACGSGAKRFTMVTFATDKGQHDWLTTSKDYGGMYLVGKRWSVTGLSMNSLEPLREKIGGSLEKGMSHGASHGGKKQGDGMEGMDGMDGMAGMDGSASHGGHDGKK</sequence>
<dbReference type="PROSITE" id="PS51257">
    <property type="entry name" value="PROKAR_LIPOPROTEIN"/>
    <property type="match status" value="1"/>
</dbReference>
<evidence type="ECO:0000313" key="2">
    <source>
        <dbReference type="EMBL" id="NIY70205.1"/>
    </source>
</evidence>
<proteinExistence type="predicted"/>
<gene>
    <name evidence="2" type="ORF">SMALB_8336</name>
</gene>
<comment type="caution">
    <text evidence="2">The sequence shown here is derived from an EMBL/GenBank/DDBJ whole genome shotgun (WGS) entry which is preliminary data.</text>
</comment>
<dbReference type="Proteomes" id="UP000536624">
    <property type="component" value="Unassembled WGS sequence"/>
</dbReference>
<protein>
    <submittedName>
        <fullName evidence="2">Lipoprotein</fullName>
    </submittedName>
</protein>
<evidence type="ECO:0000256" key="1">
    <source>
        <dbReference type="SAM" id="MobiDB-lite"/>
    </source>
</evidence>
<organism evidence="2 3">
    <name type="scientific">Streptomyces malaysiensis</name>
    <dbReference type="NCBI Taxonomy" id="92644"/>
    <lineage>
        <taxon>Bacteria</taxon>
        <taxon>Bacillati</taxon>
        <taxon>Actinomycetota</taxon>
        <taxon>Actinomycetes</taxon>
        <taxon>Kitasatosporales</taxon>
        <taxon>Streptomycetaceae</taxon>
        <taxon>Streptomyces</taxon>
        <taxon>Streptomyces violaceusniger group</taxon>
    </lineage>
</organism>